<dbReference type="AlphaFoldDB" id="A0A2M8W0L4"/>
<dbReference type="Proteomes" id="UP000228531">
    <property type="component" value="Unassembled WGS sequence"/>
</dbReference>
<gene>
    <name evidence="3" type="ORF">BC777_3518</name>
</gene>
<feature type="transmembrane region" description="Helical" evidence="2">
    <location>
        <begin position="6"/>
        <end position="24"/>
    </location>
</feature>
<dbReference type="EMBL" id="PGTY01000004">
    <property type="protein sequence ID" value="PJI84458.1"/>
    <property type="molecule type" value="Genomic_DNA"/>
</dbReference>
<keyword evidence="2" id="KW-1133">Transmembrane helix</keyword>
<feature type="compositionally biased region" description="Polar residues" evidence="1">
    <location>
        <begin position="38"/>
        <end position="51"/>
    </location>
</feature>
<proteinExistence type="predicted"/>
<organism evidence="3 4">
    <name type="scientific">Yoonia maricola</name>
    <dbReference type="NCBI Taxonomy" id="420999"/>
    <lineage>
        <taxon>Bacteria</taxon>
        <taxon>Pseudomonadati</taxon>
        <taxon>Pseudomonadota</taxon>
        <taxon>Alphaproteobacteria</taxon>
        <taxon>Rhodobacterales</taxon>
        <taxon>Paracoccaceae</taxon>
        <taxon>Yoonia</taxon>
    </lineage>
</organism>
<dbReference type="OrthoDB" id="7873573at2"/>
<keyword evidence="2" id="KW-0472">Membrane</keyword>
<dbReference type="RefSeq" id="WP_100369460.1">
    <property type="nucleotide sequence ID" value="NZ_PGTY01000004.1"/>
</dbReference>
<name>A0A2M8W0L4_9RHOB</name>
<sequence>MESGFIVIMLALFTLLAFTVMAIVSKKKTEARIDDPSATKSTLAADKSSTGKPADVQNKGH</sequence>
<protein>
    <submittedName>
        <fullName evidence="3">Uncharacterized protein</fullName>
    </submittedName>
</protein>
<evidence type="ECO:0000313" key="4">
    <source>
        <dbReference type="Proteomes" id="UP000228531"/>
    </source>
</evidence>
<keyword evidence="4" id="KW-1185">Reference proteome</keyword>
<keyword evidence="2" id="KW-0812">Transmembrane</keyword>
<comment type="caution">
    <text evidence="3">The sequence shown here is derived from an EMBL/GenBank/DDBJ whole genome shotgun (WGS) entry which is preliminary data.</text>
</comment>
<evidence type="ECO:0000313" key="3">
    <source>
        <dbReference type="EMBL" id="PJI84458.1"/>
    </source>
</evidence>
<reference evidence="3 4" key="1">
    <citation type="submission" date="2017-11" db="EMBL/GenBank/DDBJ databases">
        <title>Genomic Encyclopedia of Archaeal and Bacterial Type Strains, Phase II (KMG-II): From Individual Species to Whole Genera.</title>
        <authorList>
            <person name="Goeker M."/>
        </authorList>
    </citation>
    <scope>NUCLEOTIDE SEQUENCE [LARGE SCALE GENOMIC DNA]</scope>
    <source>
        <strain evidence="3 4">DSM 29128</strain>
    </source>
</reference>
<evidence type="ECO:0000256" key="2">
    <source>
        <dbReference type="SAM" id="Phobius"/>
    </source>
</evidence>
<feature type="region of interest" description="Disordered" evidence="1">
    <location>
        <begin position="30"/>
        <end position="61"/>
    </location>
</feature>
<accession>A0A2M8W0L4</accession>
<evidence type="ECO:0000256" key="1">
    <source>
        <dbReference type="SAM" id="MobiDB-lite"/>
    </source>
</evidence>